<sequence>MALTHIADVDLSTHVVTLDRISNFQSRFVVREVCVGIIEQLHDADIAVVFALDAAKVIFQNEECSQPSCIVPIDLLKYLVRQVVIARRKFATEKAVAFQCAAFHDATTERELFQILEAVPAEFGCEVYVVVDFALLGKTADTSKAFSWVQAFCAIFRNLALCGLQTAVKIVMVSCGSLPFHITDRERLKFVVRAKSQVLMARQRKMA</sequence>
<dbReference type="EMBL" id="CH445326">
    <property type="protein sequence ID" value="EAT90772.1"/>
    <property type="molecule type" value="Genomic_DNA"/>
</dbReference>
<organism evidence="1 2">
    <name type="scientific">Phaeosphaeria nodorum (strain SN15 / ATCC MYA-4574 / FGSC 10173)</name>
    <name type="common">Glume blotch fungus</name>
    <name type="synonym">Parastagonospora nodorum</name>
    <dbReference type="NCBI Taxonomy" id="321614"/>
    <lineage>
        <taxon>Eukaryota</taxon>
        <taxon>Fungi</taxon>
        <taxon>Dikarya</taxon>
        <taxon>Ascomycota</taxon>
        <taxon>Pezizomycotina</taxon>
        <taxon>Dothideomycetes</taxon>
        <taxon>Pleosporomycetidae</taxon>
        <taxon>Pleosporales</taxon>
        <taxon>Pleosporineae</taxon>
        <taxon>Phaeosphaeriaceae</taxon>
        <taxon>Parastagonospora</taxon>
    </lineage>
</organism>
<proteinExistence type="predicted"/>
<dbReference type="Proteomes" id="UP000001055">
    <property type="component" value="Unassembled WGS sequence"/>
</dbReference>
<protein>
    <submittedName>
        <fullName evidence="1">Uncharacterized protein</fullName>
    </submittedName>
</protein>
<dbReference type="InParanoid" id="Q0V4E1"/>
<dbReference type="RefSeq" id="XP_001791779.1">
    <property type="nucleotide sequence ID" value="XM_001791727.1"/>
</dbReference>
<dbReference type="STRING" id="321614.Q0V4E1"/>
<gene>
    <name evidence="1" type="ORF">SNOG_01123</name>
</gene>
<accession>Q0V4E1</accession>
<evidence type="ECO:0000313" key="2">
    <source>
        <dbReference type="Proteomes" id="UP000001055"/>
    </source>
</evidence>
<dbReference type="GeneID" id="5969317"/>
<reference evidence="2" key="1">
    <citation type="journal article" date="2007" name="Plant Cell">
        <title>Dothideomycete-plant interactions illuminated by genome sequencing and EST analysis of the wheat pathogen Stagonospora nodorum.</title>
        <authorList>
            <person name="Hane J.K."/>
            <person name="Lowe R.G."/>
            <person name="Solomon P.S."/>
            <person name="Tan K.C."/>
            <person name="Schoch C.L."/>
            <person name="Spatafora J.W."/>
            <person name="Crous P.W."/>
            <person name="Kodira C."/>
            <person name="Birren B.W."/>
            <person name="Galagan J.E."/>
            <person name="Torriani S.F."/>
            <person name="McDonald B.A."/>
            <person name="Oliver R.P."/>
        </authorList>
    </citation>
    <scope>NUCLEOTIDE SEQUENCE [LARGE SCALE GENOMIC DNA]</scope>
    <source>
        <strain evidence="2">SN15 / ATCC MYA-4574 / FGSC 10173</strain>
    </source>
</reference>
<dbReference type="AlphaFoldDB" id="Q0V4E1"/>
<name>Q0V4E1_PHANO</name>
<dbReference type="KEGG" id="pno:SNOG_01123"/>
<evidence type="ECO:0000313" key="1">
    <source>
        <dbReference type="EMBL" id="EAT90772.1"/>
    </source>
</evidence>